<protein>
    <submittedName>
        <fullName evidence="2">Uncharacterized protein</fullName>
    </submittedName>
</protein>
<dbReference type="EMBL" id="CARXXK010000002">
    <property type="protein sequence ID" value="CAI6355486.1"/>
    <property type="molecule type" value="Genomic_DNA"/>
</dbReference>
<feature type="region of interest" description="Disordered" evidence="1">
    <location>
        <begin position="1"/>
        <end position="32"/>
    </location>
</feature>
<name>A0AAV0WI34_9HEMI</name>
<proteinExistence type="predicted"/>
<dbReference type="AlphaFoldDB" id="A0AAV0WI34"/>
<comment type="caution">
    <text evidence="2">The sequence shown here is derived from an EMBL/GenBank/DDBJ whole genome shotgun (WGS) entry which is preliminary data.</text>
</comment>
<gene>
    <name evidence="2" type="ORF">MEUPH1_LOCUS11331</name>
</gene>
<evidence type="ECO:0000313" key="2">
    <source>
        <dbReference type="EMBL" id="CAI6355486.1"/>
    </source>
</evidence>
<keyword evidence="3" id="KW-1185">Reference proteome</keyword>
<dbReference type="Proteomes" id="UP001160148">
    <property type="component" value="Unassembled WGS sequence"/>
</dbReference>
<organism evidence="2 3">
    <name type="scientific">Macrosiphum euphorbiae</name>
    <name type="common">potato aphid</name>
    <dbReference type="NCBI Taxonomy" id="13131"/>
    <lineage>
        <taxon>Eukaryota</taxon>
        <taxon>Metazoa</taxon>
        <taxon>Ecdysozoa</taxon>
        <taxon>Arthropoda</taxon>
        <taxon>Hexapoda</taxon>
        <taxon>Insecta</taxon>
        <taxon>Pterygota</taxon>
        <taxon>Neoptera</taxon>
        <taxon>Paraneoptera</taxon>
        <taxon>Hemiptera</taxon>
        <taxon>Sternorrhyncha</taxon>
        <taxon>Aphidomorpha</taxon>
        <taxon>Aphidoidea</taxon>
        <taxon>Aphididae</taxon>
        <taxon>Macrosiphini</taxon>
        <taxon>Macrosiphum</taxon>
    </lineage>
</organism>
<evidence type="ECO:0000313" key="3">
    <source>
        <dbReference type="Proteomes" id="UP001160148"/>
    </source>
</evidence>
<sequence length="83" mass="9217">MESSEAVFPKSMSTNPATTVNGKTMFSKPNQPTKKALISANIRSIRPCSCCQIRNVLKNRKLSVTLKELQGEIREADSFCNCH</sequence>
<accession>A0AAV0WI34</accession>
<reference evidence="2 3" key="1">
    <citation type="submission" date="2023-01" db="EMBL/GenBank/DDBJ databases">
        <authorList>
            <person name="Whitehead M."/>
        </authorList>
    </citation>
    <scope>NUCLEOTIDE SEQUENCE [LARGE SCALE GENOMIC DNA]</scope>
</reference>
<evidence type="ECO:0000256" key="1">
    <source>
        <dbReference type="SAM" id="MobiDB-lite"/>
    </source>
</evidence>
<feature type="compositionally biased region" description="Polar residues" evidence="1">
    <location>
        <begin position="11"/>
        <end position="32"/>
    </location>
</feature>